<evidence type="ECO:0000313" key="5">
    <source>
        <dbReference type="EMBL" id="CAB5067621.1"/>
    </source>
</evidence>
<dbReference type="PANTHER" id="PTHR46708:SF2">
    <property type="entry name" value="FIBRONECTIN TYPE-III DOMAIN-CONTAINING PROTEIN"/>
    <property type="match status" value="1"/>
</dbReference>
<dbReference type="InterPro" id="IPR036116">
    <property type="entry name" value="FN3_sf"/>
</dbReference>
<feature type="domain" description="Fibronectin type-III" evidence="3">
    <location>
        <begin position="128"/>
        <end position="222"/>
    </location>
</feature>
<evidence type="ECO:0000256" key="1">
    <source>
        <dbReference type="ARBA" id="ARBA00022737"/>
    </source>
</evidence>
<keyword evidence="1" id="KW-0677">Repeat</keyword>
<protein>
    <submittedName>
        <fullName evidence="4">Unannotated protein</fullName>
    </submittedName>
</protein>
<proteinExistence type="predicted"/>
<feature type="compositionally biased region" description="Low complexity" evidence="2">
    <location>
        <begin position="245"/>
        <end position="262"/>
    </location>
</feature>
<dbReference type="InterPro" id="IPR050991">
    <property type="entry name" value="ECM_Regulatory_Proteins"/>
</dbReference>
<accession>A0A6J7QT94</accession>
<dbReference type="PROSITE" id="PS50853">
    <property type="entry name" value="FN3"/>
    <property type="match status" value="2"/>
</dbReference>
<feature type="region of interest" description="Disordered" evidence="2">
    <location>
        <begin position="316"/>
        <end position="339"/>
    </location>
</feature>
<dbReference type="Pfam" id="PF00041">
    <property type="entry name" value="fn3"/>
    <property type="match status" value="1"/>
</dbReference>
<gene>
    <name evidence="4" type="ORF">UFOPK4098_00857</name>
    <name evidence="5" type="ORF">UFOPK4347_01525</name>
</gene>
<dbReference type="SMART" id="SM00060">
    <property type="entry name" value="FN3"/>
    <property type="match status" value="2"/>
</dbReference>
<name>A0A6J7QT94_9ZZZZ</name>
<dbReference type="PANTHER" id="PTHR46708">
    <property type="entry name" value="TENASCIN"/>
    <property type="match status" value="1"/>
</dbReference>
<organism evidence="4">
    <name type="scientific">freshwater metagenome</name>
    <dbReference type="NCBI Taxonomy" id="449393"/>
    <lineage>
        <taxon>unclassified sequences</taxon>
        <taxon>metagenomes</taxon>
        <taxon>ecological metagenomes</taxon>
    </lineage>
</organism>
<dbReference type="InterPro" id="IPR013783">
    <property type="entry name" value="Ig-like_fold"/>
</dbReference>
<dbReference type="EMBL" id="CAFBPN010000039">
    <property type="protein sequence ID" value="CAB5020887.1"/>
    <property type="molecule type" value="Genomic_DNA"/>
</dbReference>
<dbReference type="InterPro" id="IPR003961">
    <property type="entry name" value="FN3_dom"/>
</dbReference>
<evidence type="ECO:0000259" key="3">
    <source>
        <dbReference type="PROSITE" id="PS50853"/>
    </source>
</evidence>
<feature type="region of interest" description="Disordered" evidence="2">
    <location>
        <begin position="245"/>
        <end position="265"/>
    </location>
</feature>
<dbReference type="AlphaFoldDB" id="A0A6J7QT94"/>
<sequence>MALPGLGAVRKASAALSGPGLAYFWNQGTQVALQGFPYSFAAATAQQPPLSAFNVQVDGVRIDVVSLDFSLNLYLYLTLASPVYQTSTTASVTYTAPTLDNSLNNAALQDGIGRDTGSFSFTLDLATAGQRLSATPVPTVVAGPESATITVAQPTSGSAPRSYVVTATPGGKTCTITGASGSCVISELTAGAAYTFSVVAKRNGFADSAVSPASAAVTVLSAANAAIPNAPGAATVVAGPESATVTVTPPSSGPSPTSYTVTASPGGKTCTVTGSSGSCIITGLTAGTAYTFTTVANTSAGSSSASTASASVTALSKKKVPTWDTEPETDSEFDTNTEGYFPNPIPGNSIITDEFGFVIDAKGGIKPKLRAKNYSGKIKMSISATYKDAGKSKKYSCKFKPFGSTKKVTSVKWRWYTPKKACILPKTLITAVQKGETTISAKGKWTRQWLTSGKKARPDATKIAPRTLKYTLRARPAVA</sequence>
<dbReference type="Gene3D" id="2.60.40.10">
    <property type="entry name" value="Immunoglobulins"/>
    <property type="match status" value="2"/>
</dbReference>
<evidence type="ECO:0000313" key="4">
    <source>
        <dbReference type="EMBL" id="CAB5020887.1"/>
    </source>
</evidence>
<dbReference type="EMBL" id="CAFBQU010000062">
    <property type="protein sequence ID" value="CAB5067621.1"/>
    <property type="molecule type" value="Genomic_DNA"/>
</dbReference>
<feature type="compositionally biased region" description="Acidic residues" evidence="2">
    <location>
        <begin position="325"/>
        <end position="335"/>
    </location>
</feature>
<dbReference type="SUPFAM" id="SSF49265">
    <property type="entry name" value="Fibronectin type III"/>
    <property type="match status" value="1"/>
</dbReference>
<feature type="domain" description="Fibronectin type-III" evidence="3">
    <location>
        <begin position="227"/>
        <end position="317"/>
    </location>
</feature>
<evidence type="ECO:0000256" key="2">
    <source>
        <dbReference type="SAM" id="MobiDB-lite"/>
    </source>
</evidence>
<reference evidence="4" key="1">
    <citation type="submission" date="2020-05" db="EMBL/GenBank/DDBJ databases">
        <authorList>
            <person name="Chiriac C."/>
            <person name="Salcher M."/>
            <person name="Ghai R."/>
            <person name="Kavagutti S V."/>
        </authorList>
    </citation>
    <scope>NUCLEOTIDE SEQUENCE</scope>
</reference>